<gene>
    <name evidence="2" type="primary">ppm1_15</name>
    <name evidence="2" type="ORF">SDC9_162971</name>
</gene>
<evidence type="ECO:0000313" key="2">
    <source>
        <dbReference type="EMBL" id="MPN15637.1"/>
    </source>
</evidence>
<dbReference type="PANTHER" id="PTHR48090">
    <property type="entry name" value="UNDECAPRENYL-PHOSPHATE 4-DEOXY-4-FORMAMIDO-L-ARABINOSE TRANSFERASE-RELATED"/>
    <property type="match status" value="1"/>
</dbReference>
<reference evidence="2" key="1">
    <citation type="submission" date="2019-08" db="EMBL/GenBank/DDBJ databases">
        <authorList>
            <person name="Kucharzyk K."/>
            <person name="Murdoch R.W."/>
            <person name="Higgins S."/>
            <person name="Loffler F."/>
        </authorList>
    </citation>
    <scope>NUCLEOTIDE SEQUENCE</scope>
</reference>
<proteinExistence type="predicted"/>
<organism evidence="2">
    <name type="scientific">bioreactor metagenome</name>
    <dbReference type="NCBI Taxonomy" id="1076179"/>
    <lineage>
        <taxon>unclassified sequences</taxon>
        <taxon>metagenomes</taxon>
        <taxon>ecological metagenomes</taxon>
    </lineage>
</organism>
<dbReference type="InterPro" id="IPR029044">
    <property type="entry name" value="Nucleotide-diphossugar_trans"/>
</dbReference>
<dbReference type="Pfam" id="PF00535">
    <property type="entry name" value="Glycos_transf_2"/>
    <property type="match status" value="1"/>
</dbReference>
<dbReference type="EC" id="2.4.1.-" evidence="2"/>
<accession>A0A645FMJ6</accession>
<protein>
    <submittedName>
        <fullName evidence="2">Polyprenol monophosphomannose synthase</fullName>
        <ecNumber evidence="2">2.4.1.-</ecNumber>
    </submittedName>
</protein>
<evidence type="ECO:0000259" key="1">
    <source>
        <dbReference type="Pfam" id="PF00535"/>
    </source>
</evidence>
<keyword evidence="2" id="KW-0808">Transferase</keyword>
<dbReference type="GO" id="GO:0016757">
    <property type="term" value="F:glycosyltransferase activity"/>
    <property type="evidence" value="ECO:0007669"/>
    <property type="project" value="UniProtKB-KW"/>
</dbReference>
<dbReference type="CDD" id="cd04179">
    <property type="entry name" value="DPM_DPG-synthase_like"/>
    <property type="match status" value="1"/>
</dbReference>
<sequence length="236" mass="26591">MKTLVIIPCYNEEENLVQVVTRLKAACPTVDYLIVNDCSTDRSREICEENGYNYISLPVNLGIGGGVQSGYLFAVERGYDITIQMDGDGQHDPAYLAELLKPIERGELDMCIGSRFITKEGFQTSALRRFGINIISFFIRLLTGKRVKDTTSGFRACNREMTEFFARHYAQDYPEPEAIVAALSAGYRVGEVPVVMAERMGGTSSIHSFKSVYYMVKVCLALIVYRLSFSKRDRLR</sequence>
<dbReference type="AlphaFoldDB" id="A0A645FMJ6"/>
<dbReference type="Gene3D" id="3.90.550.10">
    <property type="entry name" value="Spore Coat Polysaccharide Biosynthesis Protein SpsA, Chain A"/>
    <property type="match status" value="1"/>
</dbReference>
<dbReference type="EMBL" id="VSSQ01062457">
    <property type="protein sequence ID" value="MPN15637.1"/>
    <property type="molecule type" value="Genomic_DNA"/>
</dbReference>
<feature type="domain" description="Glycosyltransferase 2-like" evidence="1">
    <location>
        <begin position="5"/>
        <end position="162"/>
    </location>
</feature>
<name>A0A645FMJ6_9ZZZZ</name>
<dbReference type="InterPro" id="IPR001173">
    <property type="entry name" value="Glyco_trans_2-like"/>
</dbReference>
<dbReference type="InterPro" id="IPR050256">
    <property type="entry name" value="Glycosyltransferase_2"/>
</dbReference>
<dbReference type="SUPFAM" id="SSF53448">
    <property type="entry name" value="Nucleotide-diphospho-sugar transferases"/>
    <property type="match status" value="1"/>
</dbReference>
<keyword evidence="2" id="KW-0328">Glycosyltransferase</keyword>
<comment type="caution">
    <text evidence="2">The sequence shown here is derived from an EMBL/GenBank/DDBJ whole genome shotgun (WGS) entry which is preliminary data.</text>
</comment>